<organism evidence="1 2">
    <name type="scientific">Dolichospermum compactum NIES-806</name>
    <dbReference type="NCBI Taxonomy" id="1973481"/>
    <lineage>
        <taxon>Bacteria</taxon>
        <taxon>Bacillati</taxon>
        <taxon>Cyanobacteriota</taxon>
        <taxon>Cyanophyceae</taxon>
        <taxon>Nostocales</taxon>
        <taxon>Aphanizomenonaceae</taxon>
        <taxon>Dolichospermum</taxon>
        <taxon>Dolichospermum compactum</taxon>
    </lineage>
</organism>
<evidence type="ECO:0000313" key="2">
    <source>
        <dbReference type="Proteomes" id="UP000218702"/>
    </source>
</evidence>
<proteinExistence type="predicted"/>
<reference evidence="1 2" key="1">
    <citation type="submission" date="2017-06" db="EMBL/GenBank/DDBJ databases">
        <title>Genome sequencing of cyanobaciteial culture collection at National Institute for Environmental Studies (NIES).</title>
        <authorList>
            <person name="Hirose Y."/>
            <person name="Shimura Y."/>
            <person name="Fujisawa T."/>
            <person name="Nakamura Y."/>
            <person name="Kawachi M."/>
        </authorList>
    </citation>
    <scope>NUCLEOTIDE SEQUENCE [LARGE SCALE GENOMIC DNA]</scope>
    <source>
        <strain evidence="1 2">NIES-806</strain>
    </source>
</reference>
<evidence type="ECO:0000313" key="1">
    <source>
        <dbReference type="EMBL" id="BAZ86101.1"/>
    </source>
</evidence>
<sequence length="51" mass="5587">MSICRILLVMPAASVAIASALRKNHSLGKTFWFTVEPRISVDLAIRVSTNT</sequence>
<dbReference type="KEGG" id="dcm:NIES806_23110"/>
<keyword evidence="2" id="KW-1185">Reference proteome</keyword>
<dbReference type="Proteomes" id="UP000218702">
    <property type="component" value="Chromosome"/>
</dbReference>
<accession>A0A1Z4V3J3</accession>
<protein>
    <submittedName>
        <fullName evidence="1">Uncharacterized protein</fullName>
    </submittedName>
</protein>
<name>A0A1Z4V3J3_9CYAN</name>
<dbReference type="AlphaFoldDB" id="A0A1Z4V3J3"/>
<gene>
    <name evidence="1" type="ORF">NIES806_23110</name>
</gene>
<dbReference type="EMBL" id="AP018316">
    <property type="protein sequence ID" value="BAZ86101.1"/>
    <property type="molecule type" value="Genomic_DNA"/>
</dbReference>